<feature type="region of interest" description="Disordered" evidence="10">
    <location>
        <begin position="402"/>
        <end position="457"/>
    </location>
</feature>
<evidence type="ECO:0000256" key="4">
    <source>
        <dbReference type="ARBA" id="ARBA00006627"/>
    </source>
</evidence>
<keyword evidence="8 11" id="KW-0472">Membrane</keyword>
<comment type="caution">
    <text evidence="12">The sequence shown here is derived from an EMBL/GenBank/DDBJ whole genome shotgun (WGS) entry which is preliminary data.</text>
</comment>
<evidence type="ECO:0000256" key="11">
    <source>
        <dbReference type="SAM" id="Phobius"/>
    </source>
</evidence>
<comment type="similarity">
    <text evidence="4">Belongs to the TMEM43 family.</text>
</comment>
<keyword evidence="9" id="KW-0539">Nucleus</keyword>
<dbReference type="AlphaFoldDB" id="A0AAD2FHY2"/>
<feature type="compositionally biased region" description="Low complexity" evidence="10">
    <location>
        <begin position="405"/>
        <end position="415"/>
    </location>
</feature>
<evidence type="ECO:0000256" key="6">
    <source>
        <dbReference type="ARBA" id="ARBA00022824"/>
    </source>
</evidence>
<evidence type="ECO:0000256" key="5">
    <source>
        <dbReference type="ARBA" id="ARBA00022692"/>
    </source>
</evidence>
<evidence type="ECO:0000256" key="7">
    <source>
        <dbReference type="ARBA" id="ARBA00022989"/>
    </source>
</evidence>
<feature type="transmembrane region" description="Helical" evidence="11">
    <location>
        <begin position="342"/>
        <end position="369"/>
    </location>
</feature>
<gene>
    <name evidence="12" type="ORF">CYCCA115_LOCUS7750</name>
</gene>
<dbReference type="GO" id="GO:0071763">
    <property type="term" value="P:nuclear membrane organization"/>
    <property type="evidence" value="ECO:0007669"/>
    <property type="project" value="TreeGrafter"/>
</dbReference>
<evidence type="ECO:0008006" key="14">
    <source>
        <dbReference type="Google" id="ProtNLM"/>
    </source>
</evidence>
<dbReference type="GO" id="GO:0005789">
    <property type="term" value="C:endoplasmic reticulum membrane"/>
    <property type="evidence" value="ECO:0007669"/>
    <property type="project" value="UniProtKB-SubCell"/>
</dbReference>
<dbReference type="Proteomes" id="UP001295423">
    <property type="component" value="Unassembled WGS sequence"/>
</dbReference>
<keyword evidence="6" id="KW-0256">Endoplasmic reticulum</keyword>
<keyword evidence="5 11" id="KW-0812">Transmembrane</keyword>
<comment type="subcellular location">
    <subcellularLocation>
        <location evidence="1">Endomembrane system</location>
        <topology evidence="1">Multi-pass membrane protein</topology>
    </subcellularLocation>
    <subcellularLocation>
        <location evidence="3">Endoplasmic reticulum membrane</location>
    </subcellularLocation>
    <subcellularLocation>
        <location evidence="2">Nucleus envelope</location>
    </subcellularLocation>
</comment>
<feature type="compositionally biased region" description="Gly residues" evidence="10">
    <location>
        <begin position="448"/>
        <end position="457"/>
    </location>
</feature>
<feature type="transmembrane region" description="Helical" evidence="11">
    <location>
        <begin position="21"/>
        <end position="42"/>
    </location>
</feature>
<evidence type="ECO:0000256" key="2">
    <source>
        <dbReference type="ARBA" id="ARBA00004259"/>
    </source>
</evidence>
<name>A0AAD2FHY2_9STRA</name>
<keyword evidence="13" id="KW-1185">Reference proteome</keyword>
<dbReference type="GO" id="GO:0006629">
    <property type="term" value="P:lipid metabolic process"/>
    <property type="evidence" value="ECO:0007669"/>
    <property type="project" value="TreeGrafter"/>
</dbReference>
<keyword evidence="7 11" id="KW-1133">Transmembrane helix</keyword>
<reference evidence="12" key="1">
    <citation type="submission" date="2023-08" db="EMBL/GenBank/DDBJ databases">
        <authorList>
            <person name="Audoor S."/>
            <person name="Bilcke G."/>
        </authorList>
    </citation>
    <scope>NUCLEOTIDE SEQUENCE</scope>
</reference>
<dbReference type="PANTHER" id="PTHR13416">
    <property type="match status" value="1"/>
</dbReference>
<evidence type="ECO:0000256" key="10">
    <source>
        <dbReference type="SAM" id="MobiDB-lite"/>
    </source>
</evidence>
<protein>
    <recommendedName>
        <fullName evidence="14">Transmembrane protein</fullName>
    </recommendedName>
</protein>
<sequence length="457" mass="49769">MDGGEFSEVTGQQSYCERMQSACAGVCIGLLLFFGSWGVLFWNEGRAVKRQQDIDEGRGIVQLVGLTTINATIDKTKDNNLVWVTGVVDGGSKNIYDDILKLNVTNLTGALAYSRSAEMYQWVERKSTRTEKTSGGGTRQVTTYSYGQEWSSVLVSSANFREQQAGRTNPNSFLLTPFSDASNDIGLGAYNLDSSVSSYITWSEVWTDAPVNGSAVSFNNYTTTFSSGTIYVRKSANVDTVGDNRATLSITLPDTVSVIAKQSTTGELEPYITEGDRELLLFSRGEKTSDELFAQAEEDNTTLTWILRFVGFLAMVIGVCLILNPIATAFDVLPFCGDAMEGCIGGCIIPCIALCICVPLTLLIVSIAWIFYRPIFAVGTLVMLGLLGLFYFKYMKPKLEKKPSGGQPQQQQQQGFNEEKREPIPAQPYGGEEQPKEDVPFGQALDNNGGGGGYSAP</sequence>
<feature type="transmembrane region" description="Helical" evidence="11">
    <location>
        <begin position="375"/>
        <end position="392"/>
    </location>
</feature>
<dbReference type="GO" id="GO:0005637">
    <property type="term" value="C:nuclear inner membrane"/>
    <property type="evidence" value="ECO:0007669"/>
    <property type="project" value="TreeGrafter"/>
</dbReference>
<dbReference type="PANTHER" id="PTHR13416:SF2">
    <property type="entry name" value="TRANSMEMBRANE PROTEIN 43"/>
    <property type="match status" value="1"/>
</dbReference>
<dbReference type="InterPro" id="IPR012430">
    <property type="entry name" value="TMEM43_fam"/>
</dbReference>
<accession>A0AAD2FHY2</accession>
<evidence type="ECO:0000313" key="13">
    <source>
        <dbReference type="Proteomes" id="UP001295423"/>
    </source>
</evidence>
<evidence type="ECO:0000313" key="12">
    <source>
        <dbReference type="EMBL" id="CAJ1942044.1"/>
    </source>
</evidence>
<organism evidence="12 13">
    <name type="scientific">Cylindrotheca closterium</name>
    <dbReference type="NCBI Taxonomy" id="2856"/>
    <lineage>
        <taxon>Eukaryota</taxon>
        <taxon>Sar</taxon>
        <taxon>Stramenopiles</taxon>
        <taxon>Ochrophyta</taxon>
        <taxon>Bacillariophyta</taxon>
        <taxon>Bacillariophyceae</taxon>
        <taxon>Bacillariophycidae</taxon>
        <taxon>Bacillariales</taxon>
        <taxon>Bacillariaceae</taxon>
        <taxon>Cylindrotheca</taxon>
    </lineage>
</organism>
<proteinExistence type="inferred from homology"/>
<feature type="transmembrane region" description="Helical" evidence="11">
    <location>
        <begin position="305"/>
        <end position="330"/>
    </location>
</feature>
<dbReference type="EMBL" id="CAKOGP040001112">
    <property type="protein sequence ID" value="CAJ1942044.1"/>
    <property type="molecule type" value="Genomic_DNA"/>
</dbReference>
<evidence type="ECO:0000256" key="8">
    <source>
        <dbReference type="ARBA" id="ARBA00023136"/>
    </source>
</evidence>
<evidence type="ECO:0000256" key="9">
    <source>
        <dbReference type="ARBA" id="ARBA00023242"/>
    </source>
</evidence>
<evidence type="ECO:0000256" key="1">
    <source>
        <dbReference type="ARBA" id="ARBA00004127"/>
    </source>
</evidence>
<dbReference type="Pfam" id="PF07787">
    <property type="entry name" value="TMEM43"/>
    <property type="match status" value="1"/>
</dbReference>
<evidence type="ECO:0000256" key="3">
    <source>
        <dbReference type="ARBA" id="ARBA00004586"/>
    </source>
</evidence>